<evidence type="ECO:0000313" key="2">
    <source>
        <dbReference type="Proteomes" id="UP000637061"/>
    </source>
</evidence>
<dbReference type="RefSeq" id="WP_198746236.1">
    <property type="nucleotide sequence ID" value="NZ_JAEHTE010000001.1"/>
</dbReference>
<protein>
    <submittedName>
        <fullName evidence="1">Uncharacterized protein</fullName>
    </submittedName>
</protein>
<evidence type="ECO:0000313" key="1">
    <source>
        <dbReference type="EMBL" id="MBI6882623.1"/>
    </source>
</evidence>
<dbReference type="Proteomes" id="UP000637061">
    <property type="component" value="Unassembled WGS sequence"/>
</dbReference>
<name>A0A8I1JI56_PSEPU</name>
<organism evidence="1 2">
    <name type="scientific">Pseudomonas putida</name>
    <name type="common">Arthrobacter siderocapsulatus</name>
    <dbReference type="NCBI Taxonomy" id="303"/>
    <lineage>
        <taxon>Bacteria</taxon>
        <taxon>Pseudomonadati</taxon>
        <taxon>Pseudomonadota</taxon>
        <taxon>Gammaproteobacteria</taxon>
        <taxon>Pseudomonadales</taxon>
        <taxon>Pseudomonadaceae</taxon>
        <taxon>Pseudomonas</taxon>
    </lineage>
</organism>
<comment type="caution">
    <text evidence="1">The sequence shown here is derived from an EMBL/GenBank/DDBJ whole genome shotgun (WGS) entry which is preliminary data.</text>
</comment>
<gene>
    <name evidence="1" type="ORF">JEU22_01750</name>
</gene>
<proteinExistence type="predicted"/>
<reference evidence="1" key="1">
    <citation type="submission" date="2020-12" db="EMBL/GenBank/DDBJ databases">
        <title>Enhanced detection system for hospital associated transmission using whole genome sequencing surveillance.</title>
        <authorList>
            <person name="Harrison L.H."/>
            <person name="Van Tyne D."/>
            <person name="Marsh J.W."/>
            <person name="Griffith M.P."/>
            <person name="Snyder D.J."/>
            <person name="Cooper V.S."/>
            <person name="Mustapha M."/>
        </authorList>
    </citation>
    <scope>NUCLEOTIDE SEQUENCE</scope>
    <source>
        <strain evidence="1">PSB00042</strain>
    </source>
</reference>
<dbReference type="AlphaFoldDB" id="A0A8I1JI56"/>
<dbReference type="EMBL" id="JAEHTE010000001">
    <property type="protein sequence ID" value="MBI6882623.1"/>
    <property type="molecule type" value="Genomic_DNA"/>
</dbReference>
<accession>A0A8I1JI56</accession>
<sequence length="79" mass="8939">MNTLKECCVKHEQTEISGTQVKLRASRARARALKAAGDHKGRLDAVDEALWYRRIDILDKIELGQVNPLNGWILPRPCT</sequence>